<accession>A0A6P1T2U3</accession>
<keyword evidence="3" id="KW-1185">Reference proteome</keyword>
<feature type="domain" description="DUF4387" evidence="1">
    <location>
        <begin position="15"/>
        <end position="106"/>
    </location>
</feature>
<evidence type="ECO:0000313" key="3">
    <source>
        <dbReference type="Proteomes" id="UP000464495"/>
    </source>
</evidence>
<dbReference type="AlphaFoldDB" id="A0A6P1T2U3"/>
<reference evidence="2 3" key="1">
    <citation type="submission" date="2019-12" db="EMBL/GenBank/DDBJ databases">
        <title>Complete genome sequence of Algicella marina strain 9Alg 56(T) isolated from the red alga Tichocarpus crinitus.</title>
        <authorList>
            <person name="Kim S.-G."/>
            <person name="Nedashkovskaya O.I."/>
        </authorList>
    </citation>
    <scope>NUCLEOTIDE SEQUENCE [LARGE SCALE GENOMIC DNA]</scope>
    <source>
        <strain evidence="2 3">9Alg 56</strain>
    </source>
</reference>
<protein>
    <submittedName>
        <fullName evidence="2">DUF4387 family protein</fullName>
    </submittedName>
</protein>
<dbReference type="Pfam" id="PF14330">
    <property type="entry name" value="DUF4387"/>
    <property type="match status" value="1"/>
</dbReference>
<proteinExistence type="predicted"/>
<dbReference type="EMBL" id="CP046620">
    <property type="protein sequence ID" value="QHQ36051.1"/>
    <property type="molecule type" value="Genomic_DNA"/>
</dbReference>
<name>A0A6P1T2U3_9RHOB</name>
<organism evidence="2 3">
    <name type="scientific">Algicella marina</name>
    <dbReference type="NCBI Taxonomy" id="2683284"/>
    <lineage>
        <taxon>Bacteria</taxon>
        <taxon>Pseudomonadati</taxon>
        <taxon>Pseudomonadota</taxon>
        <taxon>Alphaproteobacteria</taxon>
        <taxon>Rhodobacterales</taxon>
        <taxon>Paracoccaceae</taxon>
        <taxon>Algicella</taxon>
    </lineage>
</organism>
<dbReference type="Proteomes" id="UP000464495">
    <property type="component" value="Chromosome"/>
</dbReference>
<sequence>MPSGWRCWRLPEVGAIATKVRSKNAGPFWLTIDIFCGGADAFAQIRDGLSTERVASLFGADARTLRRFDIPALNVIKFSLPRPRVQGSIDDPDMHGASWAALLAEVEIN</sequence>
<gene>
    <name evidence="2" type="ORF">GO499_13150</name>
</gene>
<evidence type="ECO:0000259" key="1">
    <source>
        <dbReference type="Pfam" id="PF14330"/>
    </source>
</evidence>
<evidence type="ECO:0000313" key="2">
    <source>
        <dbReference type="EMBL" id="QHQ36051.1"/>
    </source>
</evidence>
<dbReference type="KEGG" id="amaq:GO499_13150"/>
<dbReference type="InterPro" id="IPR025496">
    <property type="entry name" value="DUF4387"/>
</dbReference>